<organism evidence="1 2">
    <name type="scientific">Gibberella moniliformis (strain M3125 / FGSC 7600)</name>
    <name type="common">Maize ear and stalk rot fungus</name>
    <name type="synonym">Fusarium verticillioides</name>
    <dbReference type="NCBI Taxonomy" id="334819"/>
    <lineage>
        <taxon>Eukaryota</taxon>
        <taxon>Fungi</taxon>
        <taxon>Dikarya</taxon>
        <taxon>Ascomycota</taxon>
        <taxon>Pezizomycotina</taxon>
        <taxon>Sordariomycetes</taxon>
        <taxon>Hypocreomycetidae</taxon>
        <taxon>Hypocreales</taxon>
        <taxon>Nectriaceae</taxon>
        <taxon>Fusarium</taxon>
        <taxon>Fusarium fujikuroi species complex</taxon>
    </lineage>
</organism>
<evidence type="ECO:0000313" key="1">
    <source>
        <dbReference type="EMBL" id="EWG44177.1"/>
    </source>
</evidence>
<protein>
    <submittedName>
        <fullName evidence="1">Uncharacterized protein</fullName>
    </submittedName>
</protein>
<dbReference type="KEGG" id="fvr:FVEG_05333"/>
<reference evidence="1 2" key="1">
    <citation type="journal article" date="2010" name="Nature">
        <title>Comparative genomics reveals mobile pathogenicity chromosomes in Fusarium.</title>
        <authorList>
            <person name="Ma L.J."/>
            <person name="van der Does H.C."/>
            <person name="Borkovich K.A."/>
            <person name="Coleman J.J."/>
            <person name="Daboussi M.J."/>
            <person name="Di Pietro A."/>
            <person name="Dufresne M."/>
            <person name="Freitag M."/>
            <person name="Grabherr M."/>
            <person name="Henrissat B."/>
            <person name="Houterman P.M."/>
            <person name="Kang S."/>
            <person name="Shim W.B."/>
            <person name="Woloshuk C."/>
            <person name="Xie X."/>
            <person name="Xu J.R."/>
            <person name="Antoniw J."/>
            <person name="Baker S.E."/>
            <person name="Bluhm B.H."/>
            <person name="Breakspear A."/>
            <person name="Brown D.W."/>
            <person name="Butchko R.A."/>
            <person name="Chapman S."/>
            <person name="Coulson R."/>
            <person name="Coutinho P.M."/>
            <person name="Danchin E.G."/>
            <person name="Diener A."/>
            <person name="Gale L.R."/>
            <person name="Gardiner D.M."/>
            <person name="Goff S."/>
            <person name="Hammond-Kosack K.E."/>
            <person name="Hilburn K."/>
            <person name="Hua-Van A."/>
            <person name="Jonkers W."/>
            <person name="Kazan K."/>
            <person name="Kodira C.D."/>
            <person name="Koehrsen M."/>
            <person name="Kumar L."/>
            <person name="Lee Y.H."/>
            <person name="Li L."/>
            <person name="Manners J.M."/>
            <person name="Miranda-Saavedra D."/>
            <person name="Mukherjee M."/>
            <person name="Park G."/>
            <person name="Park J."/>
            <person name="Park S.Y."/>
            <person name="Proctor R.H."/>
            <person name="Regev A."/>
            <person name="Ruiz-Roldan M.C."/>
            <person name="Sain D."/>
            <person name="Sakthikumar S."/>
            <person name="Sykes S."/>
            <person name="Schwartz D.C."/>
            <person name="Turgeon B.G."/>
            <person name="Wapinski I."/>
            <person name="Yoder O."/>
            <person name="Young S."/>
            <person name="Zeng Q."/>
            <person name="Zhou S."/>
            <person name="Galagan J."/>
            <person name="Cuomo C.A."/>
            <person name="Kistler H.C."/>
            <person name="Rep M."/>
        </authorList>
    </citation>
    <scope>NUCLEOTIDE SEQUENCE [LARGE SCALE GENOMIC DNA]</scope>
    <source>
        <strain evidence="2">M3125 / FGSC 7600</strain>
    </source>
</reference>
<dbReference type="Proteomes" id="UP000009096">
    <property type="component" value="Chromosome 3"/>
</dbReference>
<keyword evidence="2" id="KW-1185">Reference proteome</keyword>
<sequence>MPGARYCPRGVGLEPALGEAVSGGRCHCYKNGYMRVLDKEYRDTDEVPDRI</sequence>
<name>W7MH95_GIBM7</name>
<gene>
    <name evidence="1" type="ORF">FVEG_05333</name>
</gene>
<dbReference type="EMBL" id="DS022247">
    <property type="protein sequence ID" value="EWG44177.1"/>
    <property type="molecule type" value="Genomic_DNA"/>
</dbReference>
<evidence type="ECO:0000313" key="2">
    <source>
        <dbReference type="Proteomes" id="UP000009096"/>
    </source>
</evidence>
<dbReference type="VEuPathDB" id="FungiDB:FVEG_05333"/>
<dbReference type="AlphaFoldDB" id="W7MH95"/>
<accession>W7MH95</accession>
<dbReference type="HOGENOM" id="CLU_3111928_0_0_1"/>
<proteinExistence type="predicted"/>
<dbReference type="RefSeq" id="XP_018750368.1">
    <property type="nucleotide sequence ID" value="XM_018893513.1"/>
</dbReference>
<dbReference type="GeneID" id="30063340"/>